<proteinExistence type="inferred from homology"/>
<dbReference type="InterPro" id="IPR028923">
    <property type="entry name" value="SAICAR_synt/ADE2_N"/>
</dbReference>
<keyword evidence="5 11" id="KW-0436">Ligase</keyword>
<protein>
    <recommendedName>
        <fullName evidence="4 11">Phosphoribosylaminoimidazole-succinocarboxamide synthase</fullName>
        <ecNumber evidence="3 11">6.3.2.6</ecNumber>
    </recommendedName>
    <alternativeName>
        <fullName evidence="9 11">SAICAR synthetase</fullName>
    </alternativeName>
</protein>
<dbReference type="GO" id="GO:0005737">
    <property type="term" value="C:cytoplasm"/>
    <property type="evidence" value="ECO:0007669"/>
    <property type="project" value="TreeGrafter"/>
</dbReference>
<evidence type="ECO:0000256" key="3">
    <source>
        <dbReference type="ARBA" id="ARBA00012217"/>
    </source>
</evidence>
<comment type="similarity">
    <text evidence="2 11">Belongs to the SAICAR synthetase family.</text>
</comment>
<keyword evidence="8 11" id="KW-0067">ATP-binding</keyword>
<comment type="pathway">
    <text evidence="1 11">Purine metabolism; IMP biosynthesis via de novo pathway; 5-amino-1-(5-phospho-D-ribosyl)imidazole-4-carboxamide from 5-amino-1-(5-phospho-D-ribosyl)imidazole-4-carboxylate: step 1/2.</text>
</comment>
<evidence type="ECO:0000256" key="11">
    <source>
        <dbReference type="HAMAP-Rule" id="MF_00137"/>
    </source>
</evidence>
<name>A0A318Y7H5_9FIRM</name>
<evidence type="ECO:0000256" key="1">
    <source>
        <dbReference type="ARBA" id="ARBA00004672"/>
    </source>
</evidence>
<reference evidence="13 14" key="1">
    <citation type="submission" date="2018-06" db="EMBL/GenBank/DDBJ databases">
        <title>Genomic Encyclopedia of Type Strains, Phase I: the one thousand microbial genomes (KMG-I) project.</title>
        <authorList>
            <person name="Kyrpides N."/>
        </authorList>
    </citation>
    <scope>NUCLEOTIDE SEQUENCE [LARGE SCALE GENOMIC DNA]</scope>
    <source>
        <strain evidence="13 14">DSM 19573</strain>
    </source>
</reference>
<dbReference type="FunFam" id="3.30.470.20:FF:000015">
    <property type="entry name" value="Phosphoribosylaminoimidazole-succinocarboxamide synthase"/>
    <property type="match status" value="1"/>
</dbReference>
<dbReference type="HAMAP" id="MF_00137">
    <property type="entry name" value="SAICAR_synth"/>
    <property type="match status" value="1"/>
</dbReference>
<evidence type="ECO:0000256" key="7">
    <source>
        <dbReference type="ARBA" id="ARBA00022755"/>
    </source>
</evidence>
<comment type="catalytic activity">
    <reaction evidence="10 11">
        <text>5-amino-1-(5-phospho-D-ribosyl)imidazole-4-carboxylate + L-aspartate + ATP = (2S)-2-[5-amino-1-(5-phospho-beta-D-ribosyl)imidazole-4-carboxamido]succinate + ADP + phosphate + 2 H(+)</text>
        <dbReference type="Rhea" id="RHEA:22628"/>
        <dbReference type="ChEBI" id="CHEBI:15378"/>
        <dbReference type="ChEBI" id="CHEBI:29991"/>
        <dbReference type="ChEBI" id="CHEBI:30616"/>
        <dbReference type="ChEBI" id="CHEBI:43474"/>
        <dbReference type="ChEBI" id="CHEBI:58443"/>
        <dbReference type="ChEBI" id="CHEBI:77657"/>
        <dbReference type="ChEBI" id="CHEBI:456216"/>
        <dbReference type="EC" id="6.3.2.6"/>
    </reaction>
</comment>
<dbReference type="NCBIfam" id="TIGR00081">
    <property type="entry name" value="purC"/>
    <property type="match status" value="1"/>
</dbReference>
<dbReference type="InterPro" id="IPR001636">
    <property type="entry name" value="SAICAR_synth"/>
</dbReference>
<dbReference type="PANTHER" id="PTHR43700:SF1">
    <property type="entry name" value="PHOSPHORIBOSYLAMINOIMIDAZOLE-SUCCINOCARBOXAMIDE SYNTHASE"/>
    <property type="match status" value="1"/>
</dbReference>
<comment type="caution">
    <text evidence="13">The sequence shown here is derived from an EMBL/GenBank/DDBJ whole genome shotgun (WGS) entry which is preliminary data.</text>
</comment>
<evidence type="ECO:0000256" key="6">
    <source>
        <dbReference type="ARBA" id="ARBA00022741"/>
    </source>
</evidence>
<dbReference type="EC" id="6.3.2.6" evidence="3 11"/>
<evidence type="ECO:0000313" key="13">
    <source>
        <dbReference type="EMBL" id="PYG88134.1"/>
    </source>
</evidence>
<dbReference type="NCBIfam" id="NF010568">
    <property type="entry name" value="PRK13961.1"/>
    <property type="match status" value="1"/>
</dbReference>
<evidence type="ECO:0000256" key="10">
    <source>
        <dbReference type="ARBA" id="ARBA00048475"/>
    </source>
</evidence>
<evidence type="ECO:0000256" key="2">
    <source>
        <dbReference type="ARBA" id="ARBA00010190"/>
    </source>
</evidence>
<dbReference type="GO" id="GO:0004639">
    <property type="term" value="F:phosphoribosylaminoimidazolesuccinocarboxamide synthase activity"/>
    <property type="evidence" value="ECO:0007669"/>
    <property type="project" value="UniProtKB-UniRule"/>
</dbReference>
<dbReference type="RefSeq" id="WP_110461521.1">
    <property type="nucleotide sequence ID" value="NZ_QKMR01000007.1"/>
</dbReference>
<evidence type="ECO:0000256" key="9">
    <source>
        <dbReference type="ARBA" id="ARBA00030409"/>
    </source>
</evidence>
<dbReference type="UniPathway" id="UPA00074">
    <property type="reaction ID" value="UER00131"/>
</dbReference>
<dbReference type="PANTHER" id="PTHR43700">
    <property type="entry name" value="PHOSPHORIBOSYLAMINOIMIDAZOLE-SUCCINOCARBOXAMIDE SYNTHASE"/>
    <property type="match status" value="1"/>
</dbReference>
<evidence type="ECO:0000256" key="5">
    <source>
        <dbReference type="ARBA" id="ARBA00022598"/>
    </source>
</evidence>
<dbReference type="SUPFAM" id="SSF56104">
    <property type="entry name" value="SAICAR synthase-like"/>
    <property type="match status" value="1"/>
</dbReference>
<accession>A0A318Y7H5</accession>
<keyword evidence="7 11" id="KW-0658">Purine biosynthesis</keyword>
<dbReference type="Pfam" id="PF01259">
    <property type="entry name" value="SAICAR_synt"/>
    <property type="match status" value="1"/>
</dbReference>
<dbReference type="Gene3D" id="3.30.200.20">
    <property type="entry name" value="Phosphorylase Kinase, domain 1"/>
    <property type="match status" value="1"/>
</dbReference>
<dbReference type="GO" id="GO:0006189">
    <property type="term" value="P:'de novo' IMP biosynthetic process"/>
    <property type="evidence" value="ECO:0007669"/>
    <property type="project" value="UniProtKB-UniRule"/>
</dbReference>
<dbReference type="InterPro" id="IPR018236">
    <property type="entry name" value="SAICAR_synthetase_CS"/>
</dbReference>
<keyword evidence="6 11" id="KW-0547">Nucleotide-binding</keyword>
<evidence type="ECO:0000256" key="4">
    <source>
        <dbReference type="ARBA" id="ARBA00016460"/>
    </source>
</evidence>
<feature type="domain" description="SAICAR synthetase/ADE2 N-terminal" evidence="12">
    <location>
        <begin position="14"/>
        <end position="264"/>
    </location>
</feature>
<dbReference type="AlphaFoldDB" id="A0A318Y7H5"/>
<dbReference type="EMBL" id="QKMR01000007">
    <property type="protein sequence ID" value="PYG88134.1"/>
    <property type="molecule type" value="Genomic_DNA"/>
</dbReference>
<evidence type="ECO:0000313" key="14">
    <source>
        <dbReference type="Proteomes" id="UP000248132"/>
    </source>
</evidence>
<dbReference type="CDD" id="cd01414">
    <property type="entry name" value="SAICAR_synt_Sc"/>
    <property type="match status" value="1"/>
</dbReference>
<evidence type="ECO:0000256" key="8">
    <source>
        <dbReference type="ARBA" id="ARBA00022840"/>
    </source>
</evidence>
<dbReference type="GO" id="GO:0005524">
    <property type="term" value="F:ATP binding"/>
    <property type="evidence" value="ECO:0007669"/>
    <property type="project" value="UniProtKB-KW"/>
</dbReference>
<dbReference type="Proteomes" id="UP000248132">
    <property type="component" value="Unassembled WGS sequence"/>
</dbReference>
<dbReference type="Gene3D" id="3.30.470.20">
    <property type="entry name" value="ATP-grasp fold, B domain"/>
    <property type="match status" value="1"/>
</dbReference>
<gene>
    <name evidence="11" type="primary">purC</name>
    <name evidence="13" type="ORF">LY28_01465</name>
</gene>
<keyword evidence="14" id="KW-1185">Reference proteome</keyword>
<sequence length="294" mass="33096">MLINNTDFIRLPLFIKGKVRNVYDLGDKLLIVVTDRISAFDVIFSELIPDKGIVLNSISAFWFDYTKDVIGNHVITTDVNKYPKELSAFKEELQGRSMLVQKIDMVPAECIVRGYLEGSGLKEYNETGSICGIKLPAGLKQADKLPEPIFTPSTKESEGHDINVSFEGLCDKVGTEMANKLKDASIKLYLKASKHAEAKGLILADTKFEFGMSNGELVVGDEVCTPDSSRFWAMDEYQPGRAQKSFDKQYLREYLETLTWDKQPPAPKLPEEVIKKTEAKYIEAYEKITGVKFK</sequence>
<dbReference type="PROSITE" id="PS01058">
    <property type="entry name" value="SAICAR_SYNTHETASE_2"/>
    <property type="match status" value="1"/>
</dbReference>
<evidence type="ECO:0000259" key="12">
    <source>
        <dbReference type="Pfam" id="PF01259"/>
    </source>
</evidence>
<organism evidence="13 14">
    <name type="scientific">Ruminiclostridium sufflavum DSM 19573</name>
    <dbReference type="NCBI Taxonomy" id="1121337"/>
    <lineage>
        <taxon>Bacteria</taxon>
        <taxon>Bacillati</taxon>
        <taxon>Bacillota</taxon>
        <taxon>Clostridia</taxon>
        <taxon>Eubacteriales</taxon>
        <taxon>Oscillospiraceae</taxon>
        <taxon>Ruminiclostridium</taxon>
    </lineage>
</organism>
<dbReference type="OrthoDB" id="9801549at2"/>